<organism evidence="6 7">
    <name type="scientific">Streptomyces albus (strain ATCC 21838 / DSM 41398 / FERM P-419 / JCM 4703 / NBRC 107858)</name>
    <dbReference type="NCBI Taxonomy" id="1081613"/>
    <lineage>
        <taxon>Bacteria</taxon>
        <taxon>Bacillati</taxon>
        <taxon>Actinomycetota</taxon>
        <taxon>Actinomycetes</taxon>
        <taxon>Kitasatosporales</taxon>
        <taxon>Streptomycetaceae</taxon>
        <taxon>Streptomyces</taxon>
    </lineage>
</organism>
<keyword evidence="4 5" id="KW-0472">Membrane</keyword>
<feature type="transmembrane region" description="Helical" evidence="5">
    <location>
        <begin position="219"/>
        <end position="241"/>
    </location>
</feature>
<evidence type="ECO:0000256" key="2">
    <source>
        <dbReference type="ARBA" id="ARBA00022692"/>
    </source>
</evidence>
<evidence type="ECO:0000313" key="6">
    <source>
        <dbReference type="EMBL" id="AJE86051.1"/>
    </source>
</evidence>
<evidence type="ECO:0000256" key="4">
    <source>
        <dbReference type="ARBA" id="ARBA00023136"/>
    </source>
</evidence>
<dbReference type="Proteomes" id="UP000031523">
    <property type="component" value="Chromosome"/>
</dbReference>
<feature type="transmembrane region" description="Helical" evidence="5">
    <location>
        <begin position="178"/>
        <end position="198"/>
    </location>
</feature>
<dbReference type="EMBL" id="CP010519">
    <property type="protein sequence ID" value="AJE86051.1"/>
    <property type="molecule type" value="Genomic_DNA"/>
</dbReference>
<feature type="transmembrane region" description="Helical" evidence="5">
    <location>
        <begin position="120"/>
        <end position="139"/>
    </location>
</feature>
<dbReference type="GO" id="GO:0016020">
    <property type="term" value="C:membrane"/>
    <property type="evidence" value="ECO:0007669"/>
    <property type="project" value="UniProtKB-SubCell"/>
</dbReference>
<evidence type="ECO:0000256" key="3">
    <source>
        <dbReference type="ARBA" id="ARBA00022989"/>
    </source>
</evidence>
<dbReference type="AlphaFoldDB" id="A0A0B5F592"/>
<dbReference type="Pfam" id="PF01040">
    <property type="entry name" value="UbiA"/>
    <property type="match status" value="1"/>
</dbReference>
<proteinExistence type="predicted"/>
<accession>A0A0B5F592</accession>
<evidence type="ECO:0000256" key="1">
    <source>
        <dbReference type="ARBA" id="ARBA00004141"/>
    </source>
</evidence>
<keyword evidence="2 5" id="KW-0812">Transmembrane</keyword>
<name>A0A0B5F592_STRA4</name>
<feature type="transmembrane region" description="Helical" evidence="5">
    <location>
        <begin position="287"/>
        <end position="316"/>
    </location>
</feature>
<dbReference type="InterPro" id="IPR000537">
    <property type="entry name" value="UbiA_prenyltransferase"/>
</dbReference>
<dbReference type="GO" id="GO:0016765">
    <property type="term" value="F:transferase activity, transferring alkyl or aryl (other than methyl) groups"/>
    <property type="evidence" value="ECO:0007669"/>
    <property type="project" value="InterPro"/>
</dbReference>
<dbReference type="InterPro" id="IPR050475">
    <property type="entry name" value="Prenyltransferase_related"/>
</dbReference>
<evidence type="ECO:0000313" key="7">
    <source>
        <dbReference type="Proteomes" id="UP000031523"/>
    </source>
</evidence>
<keyword evidence="7" id="KW-1185">Reference proteome</keyword>
<feature type="transmembrane region" description="Helical" evidence="5">
    <location>
        <begin position="146"/>
        <end position="166"/>
    </location>
</feature>
<dbReference type="KEGG" id="sals:SLNWT_5675"/>
<gene>
    <name evidence="6" type="ORF">SLNWT_5675</name>
</gene>
<dbReference type="PANTHER" id="PTHR42723">
    <property type="entry name" value="CHLOROPHYLL SYNTHASE"/>
    <property type="match status" value="1"/>
</dbReference>
<protein>
    <submittedName>
        <fullName evidence="6">Prenyltransferase</fullName>
    </submittedName>
</protein>
<dbReference type="PANTHER" id="PTHR42723:SF1">
    <property type="entry name" value="CHLOROPHYLL SYNTHASE, CHLOROPLASTIC"/>
    <property type="match status" value="1"/>
</dbReference>
<evidence type="ECO:0000256" key="5">
    <source>
        <dbReference type="SAM" id="Phobius"/>
    </source>
</evidence>
<feature type="transmembrane region" description="Helical" evidence="5">
    <location>
        <begin position="95"/>
        <end position="114"/>
    </location>
</feature>
<comment type="subcellular location">
    <subcellularLocation>
        <location evidence="1">Membrane</location>
        <topology evidence="1">Multi-pass membrane protein</topology>
    </subcellularLocation>
</comment>
<reference evidence="6 7" key="1">
    <citation type="submission" date="2015-01" db="EMBL/GenBank/DDBJ databases">
        <title>Enhanced salinomycin production by adjusting the supply of polyketide extender units in Streptomyce albus DSM 41398.</title>
        <authorList>
            <person name="Lu C."/>
        </authorList>
    </citation>
    <scope>NUCLEOTIDE SEQUENCE [LARGE SCALE GENOMIC DNA]</scope>
    <source>
        <strain evidence="7">ATCC 21838 / DSM 41398 / FERM P-419 / JCM 4703 / NBRC 107858</strain>
    </source>
</reference>
<keyword evidence="6" id="KW-0808">Transferase</keyword>
<sequence>MSEIARGAPLPLRRSALLLLRSCSIRFAAYYWVGYAVGMAAVERLTPATALLGVPMWLACCLGTESVNRLADREADVLNRPERTALCEEFGWRRLAVVAWLSWACFLLMGLVLFLTGPTAALPVMLLVDVALAVGYSIGPALKRHPVLAPLMLITPLVNPMLTGWATEADPDTLWSPVLPAAAVLAAFTLGLSGIKDITDVEGDRRLGYSSLWLSLMRLWRGTAVYVLTGAPFALLTVFALTGALPMTALTLLPAVVVSVLVVSVAGRAVRTADREAAREVMHQYTFYFLLLVLLVAVPGAPTVWAVAAAVCHWLAASRTLHWSDGLTPERMRRWTALVAPSHRSKEFS</sequence>
<keyword evidence="3 5" id="KW-1133">Transmembrane helix</keyword>
<feature type="transmembrane region" description="Helical" evidence="5">
    <location>
        <begin position="247"/>
        <end position="266"/>
    </location>
</feature>